<proteinExistence type="predicted"/>
<evidence type="ECO:0000313" key="3">
    <source>
        <dbReference type="Proteomes" id="UP000521379"/>
    </source>
</evidence>
<accession>A0A846TN97</accession>
<dbReference type="EMBL" id="JAAVUN010000001">
    <property type="protein sequence ID" value="NKE08420.1"/>
    <property type="molecule type" value="Genomic_DNA"/>
</dbReference>
<evidence type="ECO:0000259" key="1">
    <source>
        <dbReference type="Pfam" id="PF20469"/>
    </source>
</evidence>
<gene>
    <name evidence="2" type="ORF">GTW58_00330</name>
</gene>
<keyword evidence="3" id="KW-1185">Reference proteome</keyword>
<dbReference type="InterPro" id="IPR034139">
    <property type="entry name" value="TOPRIM_OLD"/>
</dbReference>
<evidence type="ECO:0000313" key="2">
    <source>
        <dbReference type="EMBL" id="NKE08420.1"/>
    </source>
</evidence>
<comment type="caution">
    <text evidence="2">The sequence shown here is derived from an EMBL/GenBank/DDBJ whole genome shotgun (WGS) entry which is preliminary data.</text>
</comment>
<dbReference type="Proteomes" id="UP000521379">
    <property type="component" value="Unassembled WGS sequence"/>
</dbReference>
<organism evidence="2 3">
    <name type="scientific">Kocuria subflava</name>
    <dbReference type="NCBI Taxonomy" id="1736139"/>
    <lineage>
        <taxon>Bacteria</taxon>
        <taxon>Bacillati</taxon>
        <taxon>Actinomycetota</taxon>
        <taxon>Actinomycetes</taxon>
        <taxon>Micrococcales</taxon>
        <taxon>Micrococcaceae</taxon>
        <taxon>Kocuria</taxon>
    </lineage>
</organism>
<reference evidence="2 3" key="1">
    <citation type="submission" date="2020-02" db="EMBL/GenBank/DDBJ databases">
        <authorList>
            <person name="Sun Q."/>
        </authorList>
    </citation>
    <scope>NUCLEOTIDE SEQUENCE [LARGE SCALE GENOMIC DNA]</scope>
    <source>
        <strain evidence="2 3">YIM 13062</strain>
    </source>
</reference>
<dbReference type="RefSeq" id="WP_157980445.1">
    <property type="nucleotide sequence ID" value="NZ_JAAVUN010000001.1"/>
</dbReference>
<dbReference type="Pfam" id="PF20469">
    <property type="entry name" value="OLD-like_TOPRIM"/>
    <property type="match status" value="1"/>
</dbReference>
<sequence>MAHPWAALDAAGLTDQTVVDLRLPPAQSTSGLTGAASSGSHARANRLRELRRAAGQAKHMATACGHRNALLLPDPADPLPGEWIVHLARVTPVGVLRPDMAALATALNRPRNQVLRELWGTDPADLAQLLRAQHAVLVEGPTDRTVFSVLLRRWGLGHCTVVTAHSKVRLAALRALAEQLGVRTYVIFDGDGGALPPHAAKAHRVLRTRQVQTAALTATLPCPSEQASWGCGDPGVVGPHWAAWQENLETELQTWPTFLAALREQDADLSAKDPAALGAAVERASLTDLPESFRQMLERLRVSEQRM</sequence>
<dbReference type="AlphaFoldDB" id="A0A846TN97"/>
<feature type="domain" description="OLD protein-like TOPRIM" evidence="1">
    <location>
        <begin position="132"/>
        <end position="191"/>
    </location>
</feature>
<name>A0A846TN97_9MICC</name>
<protein>
    <recommendedName>
        <fullName evidence="1">OLD protein-like TOPRIM domain-containing protein</fullName>
    </recommendedName>
</protein>